<keyword evidence="3" id="KW-0862">Zinc</keyword>
<evidence type="ECO:0000313" key="6">
    <source>
        <dbReference type="Proteomes" id="UP000183223"/>
    </source>
</evidence>
<feature type="domain" description="Threonyl/alanyl tRNA synthetase SAD" evidence="4">
    <location>
        <begin position="167"/>
        <end position="201"/>
    </location>
</feature>
<dbReference type="SUPFAM" id="SSF50447">
    <property type="entry name" value="Translation proteins"/>
    <property type="match status" value="1"/>
</dbReference>
<reference evidence="6" key="1">
    <citation type="submission" date="2016-10" db="EMBL/GenBank/DDBJ databases">
        <authorList>
            <person name="Varghese N."/>
            <person name="Submissions S."/>
        </authorList>
    </citation>
    <scope>NUCLEOTIDE SEQUENCE [LARGE SCALE GENOMIC DNA]</scope>
    <source>
        <strain evidence="6">ATCC 29999</strain>
    </source>
</reference>
<dbReference type="GO" id="GO:0046872">
    <property type="term" value="F:metal ion binding"/>
    <property type="evidence" value="ECO:0007669"/>
    <property type="project" value="UniProtKB-KW"/>
</dbReference>
<dbReference type="Gene3D" id="3.30.980.10">
    <property type="entry name" value="Threonyl-trna Synthetase, Chain A, domain 2"/>
    <property type="match status" value="1"/>
</dbReference>
<evidence type="ECO:0000256" key="2">
    <source>
        <dbReference type="ARBA" id="ARBA00022723"/>
    </source>
</evidence>
<dbReference type="InterPro" id="IPR051335">
    <property type="entry name" value="Alanyl-tRNA_Editing_Enzymes"/>
</dbReference>
<sequence length="209" mass="23220">MTVQLYFNSSASVVEVQVLKCIARDEQTYAVSLDVTPFHPQGGGQPSDTGWLDNVCVIHTIMENDEIIHLTNGYLPPGKAIARIDEDARILHSRYHSAGHIIGHILEKEGWIPIKAHHWPGEAKVTFSPTEQAQELTLESISELCSQLITENLACRVSMNKCGLREVSFGTLPPYACGGTHVNYLDEIKNIVIEKVKNKKGKLTVNYKV</sequence>
<dbReference type="InterPro" id="IPR018163">
    <property type="entry name" value="Thr/Ala-tRNA-synth_IIc_edit"/>
</dbReference>
<dbReference type="InterPro" id="IPR009000">
    <property type="entry name" value="Transl_B-barrel_sf"/>
</dbReference>
<proteinExistence type="predicted"/>
<comment type="cofactor">
    <cofactor evidence="1">
        <name>Zn(2+)</name>
        <dbReference type="ChEBI" id="CHEBI:29105"/>
    </cofactor>
</comment>
<dbReference type="OrthoDB" id="9812949at2"/>
<dbReference type="GO" id="GO:0004812">
    <property type="term" value="F:aminoacyl-tRNA ligase activity"/>
    <property type="evidence" value="ECO:0007669"/>
    <property type="project" value="InterPro"/>
</dbReference>
<dbReference type="EMBL" id="FMWJ01000002">
    <property type="protein sequence ID" value="SCZ55269.1"/>
    <property type="molecule type" value="Genomic_DNA"/>
</dbReference>
<organism evidence="5 6">
    <name type="scientific">Photorhabdus luminescens</name>
    <name type="common">Xenorhabdus luminescens</name>
    <dbReference type="NCBI Taxonomy" id="29488"/>
    <lineage>
        <taxon>Bacteria</taxon>
        <taxon>Pseudomonadati</taxon>
        <taxon>Pseudomonadota</taxon>
        <taxon>Gammaproteobacteria</taxon>
        <taxon>Enterobacterales</taxon>
        <taxon>Morganellaceae</taxon>
        <taxon>Photorhabdus</taxon>
    </lineage>
</organism>
<dbReference type="Pfam" id="PF07973">
    <property type="entry name" value="tRNA_SAD"/>
    <property type="match status" value="1"/>
</dbReference>
<dbReference type="GO" id="GO:0005524">
    <property type="term" value="F:ATP binding"/>
    <property type="evidence" value="ECO:0007669"/>
    <property type="project" value="InterPro"/>
</dbReference>
<dbReference type="GeneID" id="45655336"/>
<dbReference type="SUPFAM" id="SSF55186">
    <property type="entry name" value="ThrRS/AlaRS common domain"/>
    <property type="match status" value="1"/>
</dbReference>
<dbReference type="PANTHER" id="PTHR43462">
    <property type="entry name" value="ALANYL-TRNA EDITING PROTEIN"/>
    <property type="match status" value="1"/>
</dbReference>
<dbReference type="AlphaFoldDB" id="A0A1G5Q1T3"/>
<dbReference type="GO" id="GO:0043039">
    <property type="term" value="P:tRNA aminoacylation"/>
    <property type="evidence" value="ECO:0007669"/>
    <property type="project" value="InterPro"/>
</dbReference>
<evidence type="ECO:0000256" key="1">
    <source>
        <dbReference type="ARBA" id="ARBA00001947"/>
    </source>
</evidence>
<dbReference type="InterPro" id="IPR012947">
    <property type="entry name" value="tRNA_SAD"/>
</dbReference>
<protein>
    <submittedName>
        <fullName evidence="5">Ser-tRNA(Ala) deacylase AlaX (Editing enzyme)</fullName>
    </submittedName>
</protein>
<dbReference type="PANTHER" id="PTHR43462:SF2">
    <property type="entry name" value="THREONYL AND ALANYL TRNA SYNTHETASE SECOND ADDITIONAL DOMAIN-CONTAINING PROTEIN"/>
    <property type="match status" value="1"/>
</dbReference>
<accession>A0A1G5Q1T3</accession>
<keyword evidence="2" id="KW-0479">Metal-binding</keyword>
<evidence type="ECO:0000259" key="4">
    <source>
        <dbReference type="Pfam" id="PF07973"/>
    </source>
</evidence>
<dbReference type="Gene3D" id="2.40.30.130">
    <property type="match status" value="1"/>
</dbReference>
<dbReference type="Proteomes" id="UP000183223">
    <property type="component" value="Unassembled WGS sequence"/>
</dbReference>
<dbReference type="RefSeq" id="WP_049582317.1">
    <property type="nucleotide sequence ID" value="NZ_CAWQXX010000034.1"/>
</dbReference>
<evidence type="ECO:0000313" key="5">
    <source>
        <dbReference type="EMBL" id="SCZ55269.1"/>
    </source>
</evidence>
<gene>
    <name evidence="5" type="ORF">SAMN02982990_00719</name>
</gene>
<name>A0A1G5Q1T3_PHOLU</name>
<keyword evidence="6" id="KW-1185">Reference proteome</keyword>
<evidence type="ECO:0000256" key="3">
    <source>
        <dbReference type="ARBA" id="ARBA00022833"/>
    </source>
</evidence>